<feature type="compositionally biased region" description="Basic and acidic residues" evidence="2">
    <location>
        <begin position="312"/>
        <end position="326"/>
    </location>
</feature>
<feature type="region of interest" description="Disordered" evidence="2">
    <location>
        <begin position="78"/>
        <end position="111"/>
    </location>
</feature>
<comment type="similarity">
    <text evidence="1">Belongs to the CWC26 family.</text>
</comment>
<evidence type="ECO:0000313" key="4">
    <source>
        <dbReference type="Proteomes" id="UP001527925"/>
    </source>
</evidence>
<comment type="caution">
    <text evidence="3">The sequence shown here is derived from an EMBL/GenBank/DDBJ whole genome shotgun (WGS) entry which is preliminary data.</text>
</comment>
<sequence length="414" mass="44741">MSDGTRRATDGGGGSSSSSSAPGAAGSASLKDYIARTYLSGPAADRALGKKPAAGPGVRKAKKKGKVVVASATTRVIDEDADWDAPAERGRGRHRAGGDGDDAPTVAEVQDVGARFKSTSWVTLSDGAGAGVSAASQAGGHDGDDDDRPRRRRRSPTPSDDEAPRRRRQASPSPSPSPSRGRQRSGSADAHDSHGDSNGDALRMEDGTLAGLQTGEALRRHQQDKERHQRERFAMMDDKQLGKGAATVYRDKQGRKVDLAAEQAAQAAAEREREAQEQERMVWGGGIAQHKAAADLARRIAQEESAPLAVYADDHDRNREMREQSRWGDPMAFMRSSGDGGGQDQDGKSGKKRRQRAREVYKGPPPEPNRFGIPPGYRWDGVDRSNGFERAYFQKKHARNVLSEEAYKWSTENM</sequence>
<feature type="region of interest" description="Disordered" evidence="2">
    <location>
        <begin position="311"/>
        <end position="378"/>
    </location>
</feature>
<feature type="region of interest" description="Disordered" evidence="2">
    <location>
        <begin position="124"/>
        <end position="229"/>
    </location>
</feature>
<feature type="region of interest" description="Disordered" evidence="2">
    <location>
        <begin position="1"/>
        <end position="27"/>
    </location>
</feature>
<reference evidence="3 4" key="1">
    <citation type="submission" date="2023-09" db="EMBL/GenBank/DDBJ databases">
        <title>Pangenome analysis of Batrachochytrium dendrobatidis and related Chytrids.</title>
        <authorList>
            <person name="Yacoub M.N."/>
            <person name="Stajich J.E."/>
            <person name="James T.Y."/>
        </authorList>
    </citation>
    <scope>NUCLEOTIDE SEQUENCE [LARGE SCALE GENOMIC DNA]</scope>
    <source>
        <strain evidence="3 4">JEL0888</strain>
    </source>
</reference>
<protein>
    <submittedName>
        <fullName evidence="3">Pre-mRNA-splicing factor cwc26</fullName>
    </submittedName>
</protein>
<feature type="region of interest" description="Disordered" evidence="2">
    <location>
        <begin position="45"/>
        <end position="64"/>
    </location>
</feature>
<proteinExistence type="inferred from homology"/>
<evidence type="ECO:0000256" key="1">
    <source>
        <dbReference type="ARBA" id="ARBA00011069"/>
    </source>
</evidence>
<feature type="compositionally biased region" description="Low complexity" evidence="2">
    <location>
        <begin position="16"/>
        <end position="27"/>
    </location>
</feature>
<feature type="compositionally biased region" description="Low complexity" evidence="2">
    <location>
        <begin position="178"/>
        <end position="187"/>
    </location>
</feature>
<dbReference type="Pfam" id="PF09736">
    <property type="entry name" value="Bud13"/>
    <property type="match status" value="1"/>
</dbReference>
<dbReference type="PANTHER" id="PTHR31809:SF0">
    <property type="entry name" value="BUD13 HOMOLOG"/>
    <property type="match status" value="1"/>
</dbReference>
<dbReference type="InterPro" id="IPR051112">
    <property type="entry name" value="CWC26_splicing_factor"/>
</dbReference>
<organism evidence="3 4">
    <name type="scientific">Polyrhizophydium stewartii</name>
    <dbReference type="NCBI Taxonomy" id="2732419"/>
    <lineage>
        <taxon>Eukaryota</taxon>
        <taxon>Fungi</taxon>
        <taxon>Fungi incertae sedis</taxon>
        <taxon>Chytridiomycota</taxon>
        <taxon>Chytridiomycota incertae sedis</taxon>
        <taxon>Chytridiomycetes</taxon>
        <taxon>Rhizophydiales</taxon>
        <taxon>Rhizophydiales incertae sedis</taxon>
        <taxon>Polyrhizophydium</taxon>
    </lineage>
</organism>
<dbReference type="PANTHER" id="PTHR31809">
    <property type="entry name" value="BUD13 HOMOLOG"/>
    <property type="match status" value="1"/>
</dbReference>
<keyword evidence="4" id="KW-1185">Reference proteome</keyword>
<evidence type="ECO:0000313" key="3">
    <source>
        <dbReference type="EMBL" id="KAL2912030.1"/>
    </source>
</evidence>
<name>A0ABR4MXM5_9FUNG</name>
<dbReference type="EMBL" id="JADGIZ020000078">
    <property type="protein sequence ID" value="KAL2912030.1"/>
    <property type="molecule type" value="Genomic_DNA"/>
</dbReference>
<feature type="compositionally biased region" description="Basic and acidic residues" evidence="2">
    <location>
        <begin position="217"/>
        <end position="229"/>
    </location>
</feature>
<evidence type="ECO:0000256" key="2">
    <source>
        <dbReference type="SAM" id="MobiDB-lite"/>
    </source>
</evidence>
<gene>
    <name evidence="3" type="primary">CWC26</name>
    <name evidence="3" type="ORF">HK105_208459</name>
</gene>
<dbReference type="InterPro" id="IPR018609">
    <property type="entry name" value="Bud13"/>
</dbReference>
<accession>A0ABR4MXM5</accession>
<dbReference type="Proteomes" id="UP001527925">
    <property type="component" value="Unassembled WGS sequence"/>
</dbReference>
<feature type="compositionally biased region" description="Basic and acidic residues" evidence="2">
    <location>
        <begin position="189"/>
        <end position="206"/>
    </location>
</feature>